<dbReference type="PANTHER" id="PTHR35038:SF6">
    <property type="entry name" value="SURFACE LOCALIZED DECAHEME CYTOCHROME C LIPOPROTEIN"/>
    <property type="match status" value="1"/>
</dbReference>
<dbReference type="RefSeq" id="WP_255038124.1">
    <property type="nucleotide sequence ID" value="NZ_RJUF01000173.1"/>
</dbReference>
<sequence>MIKKYGLLVLATLVFAAAVYFVLDKKKVFGEPEVITPLSNSWEKAIPNQKVPHGLVSLKSEDCGTCHKEYYAEWKTSTHAQAWVDQQFQAELKKESSPFMCINCHVPLQNQQEFIIKGLINGDIYKPVKEKNPLFDKELQKEGINCASCHVRNNVIIGTTGSTLAPHPVKKDPIHLSETLCISCHNANAVVTPTLACTFQTGDEWKAGPFYGKKNCISCHMPETHRSLMEGFPAKKSHFHNFPASGIPKHDTLKPAMLKSLEFYTTNVKKNYKLSDSLKFSLTLKNEHAGHRVPSGDPERFMLIDLVLKNADGKIISKTQGRIGEAWEWYPVAKKLSDNNLNPGEARSYSFKQFLNTKGKYMLETKVTKHRMTDEAVKYNKIDKSYPTNITIYDKKYEFEVK</sequence>
<dbReference type="Gene3D" id="1.10.1130.10">
    <property type="entry name" value="Flavocytochrome C3, Chain A"/>
    <property type="match status" value="1"/>
</dbReference>
<dbReference type="PANTHER" id="PTHR35038">
    <property type="entry name" value="DISSIMILATORY SULFITE REDUCTASE SIRA"/>
    <property type="match status" value="1"/>
</dbReference>
<name>A0AAE3H5L7_9BACT</name>
<accession>A0AAE3H5L7</accession>
<evidence type="ECO:0000313" key="3">
    <source>
        <dbReference type="EMBL" id="MCP9764431.1"/>
    </source>
</evidence>
<dbReference type="AlphaFoldDB" id="A0AAE3H5L7"/>
<comment type="caution">
    <text evidence="3">The sequence shown here is derived from an EMBL/GenBank/DDBJ whole genome shotgun (WGS) entry which is preliminary data.</text>
</comment>
<dbReference type="Proteomes" id="UP001204144">
    <property type="component" value="Unassembled WGS sequence"/>
</dbReference>
<dbReference type="Pfam" id="PF13435">
    <property type="entry name" value="Cytochrome_C554"/>
    <property type="match status" value="1"/>
</dbReference>
<protein>
    <recommendedName>
        <fullName evidence="2">Cytochrome c-552/4 domain-containing protein</fullName>
    </recommendedName>
</protein>
<dbReference type="InterPro" id="IPR023155">
    <property type="entry name" value="Cyt_c-552/4"/>
</dbReference>
<dbReference type="InterPro" id="IPR051829">
    <property type="entry name" value="Multiheme_Cytochr_ET"/>
</dbReference>
<reference evidence="3 4" key="1">
    <citation type="submission" date="2018-11" db="EMBL/GenBank/DDBJ databases">
        <title>Novel bacteria species description.</title>
        <authorList>
            <person name="Han J.-H."/>
        </authorList>
    </citation>
    <scope>NUCLEOTIDE SEQUENCE [LARGE SCALE GENOMIC DNA]</scope>
    <source>
        <strain evidence="3 4">KCTC23259</strain>
    </source>
</reference>
<gene>
    <name evidence="3" type="ORF">EGI31_15920</name>
</gene>
<evidence type="ECO:0000256" key="1">
    <source>
        <dbReference type="ARBA" id="ARBA00022729"/>
    </source>
</evidence>
<keyword evidence="1" id="KW-0732">Signal</keyword>
<feature type="domain" description="Cytochrome c-552/4" evidence="2">
    <location>
        <begin position="63"/>
        <end position="114"/>
    </location>
</feature>
<proteinExistence type="predicted"/>
<organism evidence="3 4">
    <name type="scientific">Lacihabitans soyangensis</name>
    <dbReference type="NCBI Taxonomy" id="869394"/>
    <lineage>
        <taxon>Bacteria</taxon>
        <taxon>Pseudomonadati</taxon>
        <taxon>Bacteroidota</taxon>
        <taxon>Cytophagia</taxon>
        <taxon>Cytophagales</taxon>
        <taxon>Leadbetterellaceae</taxon>
        <taxon>Lacihabitans</taxon>
    </lineage>
</organism>
<dbReference type="EMBL" id="RJUF01000173">
    <property type="protein sequence ID" value="MCP9764431.1"/>
    <property type="molecule type" value="Genomic_DNA"/>
</dbReference>
<keyword evidence="4" id="KW-1185">Reference proteome</keyword>
<evidence type="ECO:0000259" key="2">
    <source>
        <dbReference type="Pfam" id="PF13435"/>
    </source>
</evidence>
<dbReference type="InterPro" id="IPR036280">
    <property type="entry name" value="Multihaem_cyt_sf"/>
</dbReference>
<dbReference type="SUPFAM" id="SSF48695">
    <property type="entry name" value="Multiheme cytochromes"/>
    <property type="match status" value="1"/>
</dbReference>
<evidence type="ECO:0000313" key="4">
    <source>
        <dbReference type="Proteomes" id="UP001204144"/>
    </source>
</evidence>
<dbReference type="GO" id="GO:0016491">
    <property type="term" value="F:oxidoreductase activity"/>
    <property type="evidence" value="ECO:0007669"/>
    <property type="project" value="TreeGrafter"/>
</dbReference>